<dbReference type="EMBL" id="CMVM020000266">
    <property type="status" value="NOT_ANNOTATED_CDS"/>
    <property type="molecule type" value="Genomic_DNA"/>
</dbReference>
<feature type="transmembrane region" description="Helical" evidence="7">
    <location>
        <begin position="294"/>
        <end position="318"/>
    </location>
</feature>
<evidence type="ECO:0000256" key="6">
    <source>
        <dbReference type="ARBA" id="ARBA00047790"/>
    </source>
</evidence>
<proteinExistence type="inferred from homology"/>
<feature type="transmembrane region" description="Helical" evidence="7">
    <location>
        <begin position="107"/>
        <end position="133"/>
    </location>
</feature>
<keyword evidence="10" id="KW-1185">Reference proteome</keyword>
<dbReference type="GO" id="GO:0016020">
    <property type="term" value="C:membrane"/>
    <property type="evidence" value="ECO:0007669"/>
    <property type="project" value="UniProtKB-SubCell"/>
</dbReference>
<keyword evidence="2 7" id="KW-0812">Transmembrane</keyword>
<dbReference type="InterPro" id="IPR001594">
    <property type="entry name" value="Palmitoyltrfase_DHHC"/>
</dbReference>
<reference evidence="10" key="1">
    <citation type="submission" date="2013-10" db="EMBL/GenBank/DDBJ databases">
        <title>Genome sequencing of Onchocerca volvulus.</title>
        <authorList>
            <person name="Cotton J."/>
            <person name="Tsai J."/>
            <person name="Stanley E."/>
            <person name="Tracey A."/>
            <person name="Holroyd N."/>
            <person name="Lustigman S."/>
            <person name="Berriman M."/>
        </authorList>
    </citation>
    <scope>NUCLEOTIDE SEQUENCE</scope>
</reference>
<accession>A0A8R1U3L1</accession>
<dbReference type="PANTHER" id="PTHR12349">
    <property type="entry name" value="ANKYRIN REPEAT AND LEM DOMAIN-CONTAINING PROTEIN 2"/>
    <property type="match status" value="1"/>
</dbReference>
<keyword evidence="7" id="KW-0012">Acyltransferase</keyword>
<feature type="transmembrane region" description="Helical" evidence="7">
    <location>
        <begin position="254"/>
        <end position="274"/>
    </location>
</feature>
<evidence type="ECO:0000256" key="5">
    <source>
        <dbReference type="ARBA" id="ARBA00023463"/>
    </source>
</evidence>
<comment type="subcellular location">
    <subcellularLocation>
        <location evidence="1">Membrane</location>
        <topology evidence="1">Multi-pass membrane protein</topology>
    </subcellularLocation>
</comment>
<dbReference type="EnsemblMetazoa" id="OVOC9415.1">
    <property type="protein sequence ID" value="OVOC9415.1"/>
    <property type="gene ID" value="WBGene00246224"/>
</dbReference>
<keyword evidence="7" id="KW-0808">Transferase</keyword>
<evidence type="ECO:0000313" key="9">
    <source>
        <dbReference type="EnsemblMetazoa" id="OVOC9415.1"/>
    </source>
</evidence>
<evidence type="ECO:0000256" key="2">
    <source>
        <dbReference type="ARBA" id="ARBA00022692"/>
    </source>
</evidence>
<keyword evidence="3 7" id="KW-1133">Transmembrane helix</keyword>
<evidence type="ECO:0000256" key="4">
    <source>
        <dbReference type="ARBA" id="ARBA00023136"/>
    </source>
</evidence>
<dbReference type="PANTHER" id="PTHR12349:SF2">
    <property type="entry name" value="PALMITOYLTRANSFERASE ZDHHC8"/>
    <property type="match status" value="1"/>
</dbReference>
<dbReference type="PROSITE" id="PS50216">
    <property type="entry name" value="DHHC"/>
    <property type="match status" value="1"/>
</dbReference>
<comment type="similarity">
    <text evidence="5">Belongs to the DHHC palmitoyltransferase family. ERF2/ZDHHC9 subfamily.</text>
</comment>
<feature type="domain" description="Palmitoyltransferase DHHC" evidence="8">
    <location>
        <begin position="199"/>
        <end position="328"/>
    </location>
</feature>
<dbReference type="GO" id="GO:0019706">
    <property type="term" value="F:protein-cysteine S-palmitoyltransferase activity"/>
    <property type="evidence" value="ECO:0007669"/>
    <property type="project" value="UniProtKB-EC"/>
</dbReference>
<evidence type="ECO:0000256" key="3">
    <source>
        <dbReference type="ARBA" id="ARBA00022989"/>
    </source>
</evidence>
<dbReference type="Pfam" id="PF01529">
    <property type="entry name" value="DHHC"/>
    <property type="match status" value="1"/>
</dbReference>
<organism evidence="9 10">
    <name type="scientific">Onchocerca volvulus</name>
    <dbReference type="NCBI Taxonomy" id="6282"/>
    <lineage>
        <taxon>Eukaryota</taxon>
        <taxon>Metazoa</taxon>
        <taxon>Ecdysozoa</taxon>
        <taxon>Nematoda</taxon>
        <taxon>Chromadorea</taxon>
        <taxon>Rhabditida</taxon>
        <taxon>Spirurina</taxon>
        <taxon>Spiruromorpha</taxon>
        <taxon>Filarioidea</taxon>
        <taxon>Onchocercidae</taxon>
        <taxon>Onchocerca</taxon>
    </lineage>
</organism>
<dbReference type="EC" id="2.3.1.225" evidence="7"/>
<sequence>MPEETLRHYNYHLNCKALAELLTGIEQILPDTFYSISSITSRNYGLPFTTLSIGTMDEVDSRHNVKRVDREGGNHVLLISLFDNYSVIDIETRAMTLRKICKSVSQALPATVAWSLIIVCTGCFFYLLAPAIILQFSAWGYIMCAIDAILFLFVMSNLFMATTMDPGVHPFASAAEETQLDDFRSPLYKNVEINGITVRMKWCVTCKFYRPPRASHCSVCNRQVGFLICFICIDAFDHHCPWVHNCVGRRNYRYFFLFLFFLSLHMICVFSLALSYTVLNRADLLTRPNMCSMVLMALCVLLAIPVVGLTGFHIVLVVRGRTTNEQVTGKFRSGYNPFTIGCWGNVRRALCASQYPSFEVVSTKKSRKAKKDYKDGMPSVVYVPDKNSFSKGGGLIRMRQMIEDNRSVGTGISIGHSFHKNLPEKGSKCNLFDEQDSKSLRRQSALYHAAVEESMRSAHDKITTQCSTNDSRASIVTTNDKESLSSPAVLNDFEVVCSDGVFASVNSDPASGFRFVENGGQLVDKSKPLKFTDAVRIHESLSAHNVNL</sequence>
<comment type="catalytic activity">
    <reaction evidence="6">
        <text>L-cysteinyl-[protein] + hexadecanoyl-CoA = S-hexadecanoyl-L-cysteinyl-[protein] + CoA</text>
        <dbReference type="Rhea" id="RHEA:36683"/>
        <dbReference type="Rhea" id="RHEA-COMP:10131"/>
        <dbReference type="Rhea" id="RHEA-COMP:11032"/>
        <dbReference type="ChEBI" id="CHEBI:29950"/>
        <dbReference type="ChEBI" id="CHEBI:57287"/>
        <dbReference type="ChEBI" id="CHEBI:57379"/>
        <dbReference type="ChEBI" id="CHEBI:74151"/>
        <dbReference type="EC" id="2.3.1.225"/>
    </reaction>
    <physiologicalReaction direction="left-to-right" evidence="6">
        <dbReference type="Rhea" id="RHEA:36684"/>
    </physiologicalReaction>
</comment>
<reference evidence="9" key="2">
    <citation type="submission" date="2022-06" db="UniProtKB">
        <authorList>
            <consortium name="EnsemblMetazoa"/>
        </authorList>
    </citation>
    <scope>IDENTIFICATION</scope>
</reference>
<protein>
    <recommendedName>
        <fullName evidence="7">Palmitoyltransferase</fullName>
        <ecNumber evidence="7">2.3.1.225</ecNumber>
    </recommendedName>
</protein>
<evidence type="ECO:0000313" key="10">
    <source>
        <dbReference type="Proteomes" id="UP000024404"/>
    </source>
</evidence>
<comment type="domain">
    <text evidence="7">The DHHC domain is required for palmitoyltransferase activity.</text>
</comment>
<evidence type="ECO:0000256" key="1">
    <source>
        <dbReference type="ARBA" id="ARBA00004141"/>
    </source>
</evidence>
<feature type="transmembrane region" description="Helical" evidence="7">
    <location>
        <begin position="139"/>
        <end position="160"/>
    </location>
</feature>
<keyword evidence="4 7" id="KW-0472">Membrane</keyword>
<name>A0A8R1U3L1_ONCVO</name>
<evidence type="ECO:0000259" key="8">
    <source>
        <dbReference type="Pfam" id="PF01529"/>
    </source>
</evidence>
<dbReference type="Proteomes" id="UP000024404">
    <property type="component" value="Unassembled WGS sequence"/>
</dbReference>
<evidence type="ECO:0000256" key="7">
    <source>
        <dbReference type="RuleBase" id="RU079119"/>
    </source>
</evidence>
<dbReference type="AlphaFoldDB" id="A0A8R1U3L1"/>